<protein>
    <recommendedName>
        <fullName evidence="3">Signal peptidase I</fullName>
        <ecNumber evidence="3">3.4.21.89</ecNumber>
    </recommendedName>
</protein>
<evidence type="ECO:0000313" key="6">
    <source>
        <dbReference type="Proteomes" id="UP000317378"/>
    </source>
</evidence>
<evidence type="ECO:0000256" key="3">
    <source>
        <dbReference type="RuleBase" id="RU362042"/>
    </source>
</evidence>
<dbReference type="GO" id="GO:0004252">
    <property type="term" value="F:serine-type endopeptidase activity"/>
    <property type="evidence" value="ECO:0007669"/>
    <property type="project" value="InterPro"/>
</dbReference>
<keyword evidence="3" id="KW-0472">Membrane</keyword>
<feature type="transmembrane region" description="Helical" evidence="3">
    <location>
        <begin position="186"/>
        <end position="211"/>
    </location>
</feature>
<comment type="caution">
    <text evidence="5">The sequence shown here is derived from an EMBL/GenBank/DDBJ whole genome shotgun (WGS) entry which is preliminary data.</text>
</comment>
<keyword evidence="3" id="KW-1133">Transmembrane helix</keyword>
<feature type="domain" description="Peptidase S26" evidence="4">
    <location>
        <begin position="21"/>
        <end position="177"/>
    </location>
</feature>
<comment type="similarity">
    <text evidence="2 3">Belongs to the peptidase S26 family.</text>
</comment>
<dbReference type="CDD" id="cd06530">
    <property type="entry name" value="S26_SPase_I"/>
    <property type="match status" value="1"/>
</dbReference>
<comment type="subcellular location">
    <subcellularLocation>
        <location evidence="1">Cell membrane</location>
        <topology evidence="1">Single-pass type II membrane protein</topology>
    </subcellularLocation>
    <subcellularLocation>
        <location evidence="3">Membrane</location>
        <topology evidence="3">Single-pass type II membrane protein</topology>
    </subcellularLocation>
</comment>
<comment type="caution">
    <text evidence="3">Lacks conserved residue(s) required for the propagation of feature annotation.</text>
</comment>
<dbReference type="PRINTS" id="PR00727">
    <property type="entry name" value="LEADERPTASE"/>
</dbReference>
<organism evidence="5 6">
    <name type="scientific">Streptomyces sporangiiformans</name>
    <dbReference type="NCBI Taxonomy" id="2315329"/>
    <lineage>
        <taxon>Bacteria</taxon>
        <taxon>Bacillati</taxon>
        <taxon>Actinomycetota</taxon>
        <taxon>Actinomycetes</taxon>
        <taxon>Kitasatosporales</taxon>
        <taxon>Streptomycetaceae</taxon>
        <taxon>Streptomyces</taxon>
    </lineage>
</organism>
<dbReference type="PANTHER" id="PTHR43390:SF1">
    <property type="entry name" value="CHLOROPLAST PROCESSING PEPTIDASE"/>
    <property type="match status" value="1"/>
</dbReference>
<name>A0A505DM33_9ACTN</name>
<dbReference type="EC" id="3.4.21.89" evidence="3"/>
<dbReference type="InterPro" id="IPR000223">
    <property type="entry name" value="Pept_S26A_signal_pept_1"/>
</dbReference>
<dbReference type="EMBL" id="VCHX02000145">
    <property type="protein sequence ID" value="TPQ20181.1"/>
    <property type="molecule type" value="Genomic_DNA"/>
</dbReference>
<proteinExistence type="inferred from homology"/>
<evidence type="ECO:0000259" key="4">
    <source>
        <dbReference type="Pfam" id="PF10502"/>
    </source>
</evidence>
<dbReference type="GO" id="GO:0005886">
    <property type="term" value="C:plasma membrane"/>
    <property type="evidence" value="ECO:0007669"/>
    <property type="project" value="UniProtKB-SubCell"/>
</dbReference>
<dbReference type="GO" id="GO:0006465">
    <property type="term" value="P:signal peptide processing"/>
    <property type="evidence" value="ECO:0007669"/>
    <property type="project" value="InterPro"/>
</dbReference>
<dbReference type="NCBIfam" id="TIGR02227">
    <property type="entry name" value="sigpep_I_bact"/>
    <property type="match status" value="1"/>
</dbReference>
<dbReference type="PANTHER" id="PTHR43390">
    <property type="entry name" value="SIGNAL PEPTIDASE I"/>
    <property type="match status" value="1"/>
</dbReference>
<evidence type="ECO:0000256" key="2">
    <source>
        <dbReference type="ARBA" id="ARBA00009370"/>
    </source>
</evidence>
<gene>
    <name evidence="5" type="primary">lepB</name>
    <name evidence="5" type="ORF">FGD71_022065</name>
</gene>
<dbReference type="GO" id="GO:0009003">
    <property type="term" value="F:signal peptidase activity"/>
    <property type="evidence" value="ECO:0007669"/>
    <property type="project" value="UniProtKB-EC"/>
</dbReference>
<reference evidence="5 6" key="1">
    <citation type="submission" date="2019-06" db="EMBL/GenBank/DDBJ databases">
        <title>Streptomyces sporangiiformans sp. nov., a novel actinomycete isolated from soil in Mount Song.</title>
        <authorList>
            <person name="Han L."/>
        </authorList>
    </citation>
    <scope>NUCLEOTIDE SEQUENCE [LARGE SCALE GENOMIC DNA]</scope>
    <source>
        <strain evidence="5 6">NEAU-SSA 1</strain>
    </source>
</reference>
<keyword evidence="3 5" id="KW-0378">Hydrolase</keyword>
<accession>A0A505DM33</accession>
<dbReference type="Proteomes" id="UP000317378">
    <property type="component" value="Unassembled WGS sequence"/>
</dbReference>
<evidence type="ECO:0000256" key="1">
    <source>
        <dbReference type="ARBA" id="ARBA00004401"/>
    </source>
</evidence>
<dbReference type="Gene3D" id="2.10.109.10">
    <property type="entry name" value="Umud Fragment, subunit A"/>
    <property type="match status" value="1"/>
</dbReference>
<dbReference type="AlphaFoldDB" id="A0A505DM33"/>
<feature type="transmembrane region" description="Helical" evidence="3">
    <location>
        <begin position="7"/>
        <end position="29"/>
    </location>
</feature>
<keyword evidence="3" id="KW-0812">Transmembrane</keyword>
<comment type="catalytic activity">
    <reaction evidence="3">
        <text>Cleavage of hydrophobic, N-terminal signal or leader sequences from secreted and periplasmic proteins.</text>
        <dbReference type="EC" id="3.4.21.89"/>
    </reaction>
</comment>
<evidence type="ECO:0000313" key="5">
    <source>
        <dbReference type="EMBL" id="TPQ20181.1"/>
    </source>
</evidence>
<dbReference type="RefSeq" id="WP_119102223.1">
    <property type="nucleotide sequence ID" value="NZ_QXMJ01000145.1"/>
</dbReference>
<dbReference type="Pfam" id="PF10502">
    <property type="entry name" value="Peptidase_S26"/>
    <property type="match status" value="1"/>
</dbReference>
<sequence length="226" mass="23749">MGSRRRLAVTAWVLGPLGLMILAGSLLYVRSAYTGITVVSDGMAPTYSIGERLVVERMSGAEVRRGDVVLFSAPERNIQGAVMQRVVAVGGDRVVCCEGSGTGEGTGERITVNGQPLDEPYVKDGVADGTHRPYDVKVPSGRLFLLGDHRVNSNDSRFYPSDGHQGTVANGAVLGRVMDGFGALGVWFGAGLLGLVLALVGLGFGIAALVVRKRSVPPLPPWPVHA</sequence>
<keyword evidence="3" id="KW-0645">Protease</keyword>
<dbReference type="OrthoDB" id="9815782at2"/>
<dbReference type="InterPro" id="IPR019533">
    <property type="entry name" value="Peptidase_S26"/>
</dbReference>
<keyword evidence="6" id="KW-1185">Reference proteome</keyword>
<dbReference type="InterPro" id="IPR036286">
    <property type="entry name" value="LexA/Signal_pep-like_sf"/>
</dbReference>
<dbReference type="SUPFAM" id="SSF51306">
    <property type="entry name" value="LexA/Signal peptidase"/>
    <property type="match status" value="1"/>
</dbReference>